<protein>
    <submittedName>
        <fullName evidence="1">Uncharacterized protein</fullName>
    </submittedName>
</protein>
<proteinExistence type="predicted"/>
<name>A0ACB6ZKA2_THEGA</name>
<evidence type="ECO:0000313" key="2">
    <source>
        <dbReference type="Proteomes" id="UP000886501"/>
    </source>
</evidence>
<evidence type="ECO:0000313" key="1">
    <source>
        <dbReference type="EMBL" id="KAF9649878.1"/>
    </source>
</evidence>
<sequence length="256" mass="28758">MAKKRRGKGRVLSAIPGVATKAPLPTTRTPLFISGTTNQPQPTDTPCTVPLLPQTVIDIIIDHLYDKPVDLRVCSLVSKSWKARSQSHLFRKVRWTMETVPGWRKHIPPRSDGPAGHTTSFVVVSLMEQDRLGLIKDYFTSFRNVTSLTLQDLDFDDGLFDPEKGRAGDYSPSLPSSFASNTLRSLDRGHLNRHTNLIKLLSRAPLPKVHTIRLEHWGKMYVEDFDSLLKSCSKYLEILDGSRVRGFDPISAFVHA</sequence>
<reference evidence="1" key="1">
    <citation type="submission" date="2019-10" db="EMBL/GenBank/DDBJ databases">
        <authorList>
            <consortium name="DOE Joint Genome Institute"/>
            <person name="Kuo A."/>
            <person name="Miyauchi S."/>
            <person name="Kiss E."/>
            <person name="Drula E."/>
            <person name="Kohler A."/>
            <person name="Sanchez-Garcia M."/>
            <person name="Andreopoulos B."/>
            <person name="Barry K.W."/>
            <person name="Bonito G."/>
            <person name="Buee M."/>
            <person name="Carver A."/>
            <person name="Chen C."/>
            <person name="Cichocki N."/>
            <person name="Clum A."/>
            <person name="Culley D."/>
            <person name="Crous P.W."/>
            <person name="Fauchery L."/>
            <person name="Girlanda M."/>
            <person name="Hayes R."/>
            <person name="Keri Z."/>
            <person name="Labutti K."/>
            <person name="Lipzen A."/>
            <person name="Lombard V."/>
            <person name="Magnuson J."/>
            <person name="Maillard F."/>
            <person name="Morin E."/>
            <person name="Murat C."/>
            <person name="Nolan M."/>
            <person name="Ohm R."/>
            <person name="Pangilinan J."/>
            <person name="Pereira M."/>
            <person name="Perotto S."/>
            <person name="Peter M."/>
            <person name="Riley R."/>
            <person name="Sitrit Y."/>
            <person name="Stielow B."/>
            <person name="Szollosi G."/>
            <person name="Zifcakova L."/>
            <person name="Stursova M."/>
            <person name="Spatafora J.W."/>
            <person name="Tedersoo L."/>
            <person name="Vaario L.-M."/>
            <person name="Yamada A."/>
            <person name="Yan M."/>
            <person name="Wang P."/>
            <person name="Xu J."/>
            <person name="Bruns T."/>
            <person name="Baldrian P."/>
            <person name="Vilgalys R."/>
            <person name="Henrissat B."/>
            <person name="Grigoriev I.V."/>
            <person name="Hibbett D."/>
            <person name="Nagy L.G."/>
            <person name="Martin F.M."/>
        </authorList>
    </citation>
    <scope>NUCLEOTIDE SEQUENCE</scope>
    <source>
        <strain evidence="1">P2</strain>
    </source>
</reference>
<dbReference type="Proteomes" id="UP000886501">
    <property type="component" value="Unassembled WGS sequence"/>
</dbReference>
<organism evidence="1 2">
    <name type="scientific">Thelephora ganbajun</name>
    <name type="common">Ganba fungus</name>
    <dbReference type="NCBI Taxonomy" id="370292"/>
    <lineage>
        <taxon>Eukaryota</taxon>
        <taxon>Fungi</taxon>
        <taxon>Dikarya</taxon>
        <taxon>Basidiomycota</taxon>
        <taxon>Agaricomycotina</taxon>
        <taxon>Agaricomycetes</taxon>
        <taxon>Thelephorales</taxon>
        <taxon>Thelephoraceae</taxon>
        <taxon>Thelephora</taxon>
    </lineage>
</organism>
<reference evidence="1" key="2">
    <citation type="journal article" date="2020" name="Nat. Commun.">
        <title>Large-scale genome sequencing of mycorrhizal fungi provides insights into the early evolution of symbiotic traits.</title>
        <authorList>
            <person name="Miyauchi S."/>
            <person name="Kiss E."/>
            <person name="Kuo A."/>
            <person name="Drula E."/>
            <person name="Kohler A."/>
            <person name="Sanchez-Garcia M."/>
            <person name="Morin E."/>
            <person name="Andreopoulos B."/>
            <person name="Barry K.W."/>
            <person name="Bonito G."/>
            <person name="Buee M."/>
            <person name="Carver A."/>
            <person name="Chen C."/>
            <person name="Cichocki N."/>
            <person name="Clum A."/>
            <person name="Culley D."/>
            <person name="Crous P.W."/>
            <person name="Fauchery L."/>
            <person name="Girlanda M."/>
            <person name="Hayes R.D."/>
            <person name="Keri Z."/>
            <person name="LaButti K."/>
            <person name="Lipzen A."/>
            <person name="Lombard V."/>
            <person name="Magnuson J."/>
            <person name="Maillard F."/>
            <person name="Murat C."/>
            <person name="Nolan M."/>
            <person name="Ohm R.A."/>
            <person name="Pangilinan J."/>
            <person name="Pereira M.F."/>
            <person name="Perotto S."/>
            <person name="Peter M."/>
            <person name="Pfister S."/>
            <person name="Riley R."/>
            <person name="Sitrit Y."/>
            <person name="Stielow J.B."/>
            <person name="Szollosi G."/>
            <person name="Zifcakova L."/>
            <person name="Stursova M."/>
            <person name="Spatafora J.W."/>
            <person name="Tedersoo L."/>
            <person name="Vaario L.M."/>
            <person name="Yamada A."/>
            <person name="Yan M."/>
            <person name="Wang P."/>
            <person name="Xu J."/>
            <person name="Bruns T."/>
            <person name="Baldrian P."/>
            <person name="Vilgalys R."/>
            <person name="Dunand C."/>
            <person name="Henrissat B."/>
            <person name="Grigoriev I.V."/>
            <person name="Hibbett D."/>
            <person name="Nagy L.G."/>
            <person name="Martin F.M."/>
        </authorList>
    </citation>
    <scope>NUCLEOTIDE SEQUENCE</scope>
    <source>
        <strain evidence="1">P2</strain>
    </source>
</reference>
<dbReference type="EMBL" id="MU117992">
    <property type="protein sequence ID" value="KAF9649878.1"/>
    <property type="molecule type" value="Genomic_DNA"/>
</dbReference>
<gene>
    <name evidence="1" type="ORF">BDM02DRAFT_1721168</name>
</gene>
<accession>A0ACB6ZKA2</accession>
<comment type="caution">
    <text evidence="1">The sequence shown here is derived from an EMBL/GenBank/DDBJ whole genome shotgun (WGS) entry which is preliminary data.</text>
</comment>
<keyword evidence="2" id="KW-1185">Reference proteome</keyword>